<dbReference type="SUPFAM" id="SSF52047">
    <property type="entry name" value="RNI-like"/>
    <property type="match status" value="1"/>
</dbReference>
<dbReference type="Proteomes" id="UP000541558">
    <property type="component" value="Unassembled WGS sequence"/>
</dbReference>
<sequence length="548" mass="62533">MCVNFTPSRPAMAFNDLPPEICQEIFLICIQDLHLNWCPAIERRERFPLFSHPTFFTSVCKDWATIARSFPPLWSFITVFVVINQVGHETGGHIDRRPSVELLPPLPVVRKSIELSSTPPLSFCVLPWHDIETTEQNKLYKGTIKPVLEEIIMPHYLRWRRVTLEWCPLESFPFSLHAVPNFPCLEHLALSNSLYFTGSPCTNFATETIHLLSNSPHLHSVEIDFQVANGKRAEWENQEDTRAHIMASIPFARLTKLSLLMGPMNVTATLKLLIEQCSNLEILEVSIGKISTAIEDQPILCHKHLQELVFILGHGYPTCTALLNQLTLPNLRSIQLPPARRPDHQEDVRNALIESFQKLVQRSGCRLRRLCYKSNPRAQHDTESTLQILRSVSSSLEELEIEADTVDSLAVALSAPTIPGSSDVLCPRLRTITFKIKSAFTTSVVDLVRSRWAPLPDLGISKLQEFEIFVMLDQRYGDRRIPPALREATEALQLLSLSDRATKPTTKNPWPQVVRVEWTAHTHGSERRNQYTYHKLSVQLDMVRLYPW</sequence>
<dbReference type="OrthoDB" id="3365698at2759"/>
<dbReference type="InterPro" id="IPR032675">
    <property type="entry name" value="LRR_dom_sf"/>
</dbReference>
<comment type="caution">
    <text evidence="1">The sequence shown here is derived from an EMBL/GenBank/DDBJ whole genome shotgun (WGS) entry which is preliminary data.</text>
</comment>
<dbReference type="Gene3D" id="3.80.10.10">
    <property type="entry name" value="Ribonuclease Inhibitor"/>
    <property type="match status" value="1"/>
</dbReference>
<dbReference type="AlphaFoldDB" id="A0A8H5BVD7"/>
<evidence type="ECO:0008006" key="3">
    <source>
        <dbReference type="Google" id="ProtNLM"/>
    </source>
</evidence>
<protein>
    <recommendedName>
        <fullName evidence="3">F-box domain-containing protein</fullName>
    </recommendedName>
</protein>
<organism evidence="1 2">
    <name type="scientific">Ephemerocybe angulata</name>
    <dbReference type="NCBI Taxonomy" id="980116"/>
    <lineage>
        <taxon>Eukaryota</taxon>
        <taxon>Fungi</taxon>
        <taxon>Dikarya</taxon>
        <taxon>Basidiomycota</taxon>
        <taxon>Agaricomycotina</taxon>
        <taxon>Agaricomycetes</taxon>
        <taxon>Agaricomycetidae</taxon>
        <taxon>Agaricales</taxon>
        <taxon>Agaricineae</taxon>
        <taxon>Psathyrellaceae</taxon>
        <taxon>Ephemerocybe</taxon>
    </lineage>
</organism>
<dbReference type="EMBL" id="JAACJK010000117">
    <property type="protein sequence ID" value="KAF5329949.1"/>
    <property type="molecule type" value="Genomic_DNA"/>
</dbReference>
<reference evidence="1 2" key="1">
    <citation type="journal article" date="2020" name="ISME J.">
        <title>Uncovering the hidden diversity of litter-decomposition mechanisms in mushroom-forming fungi.</title>
        <authorList>
            <person name="Floudas D."/>
            <person name="Bentzer J."/>
            <person name="Ahren D."/>
            <person name="Johansson T."/>
            <person name="Persson P."/>
            <person name="Tunlid A."/>
        </authorList>
    </citation>
    <scope>NUCLEOTIDE SEQUENCE [LARGE SCALE GENOMIC DNA]</scope>
    <source>
        <strain evidence="1 2">CBS 175.51</strain>
    </source>
</reference>
<keyword evidence="2" id="KW-1185">Reference proteome</keyword>
<proteinExistence type="predicted"/>
<evidence type="ECO:0000313" key="2">
    <source>
        <dbReference type="Proteomes" id="UP000541558"/>
    </source>
</evidence>
<evidence type="ECO:0000313" key="1">
    <source>
        <dbReference type="EMBL" id="KAF5329949.1"/>
    </source>
</evidence>
<gene>
    <name evidence="1" type="ORF">D9611_010481</name>
</gene>
<accession>A0A8H5BVD7</accession>
<name>A0A8H5BVD7_9AGAR</name>